<dbReference type="InterPro" id="IPR002931">
    <property type="entry name" value="Transglutaminase-like"/>
</dbReference>
<dbReference type="Proteomes" id="UP000253958">
    <property type="component" value="Chromosome"/>
</dbReference>
<dbReference type="EMBL" id="CP031263">
    <property type="protein sequence ID" value="AXH93280.1"/>
    <property type="molecule type" value="Genomic_DNA"/>
</dbReference>
<reference evidence="2 3" key="1">
    <citation type="submission" date="2018-07" db="EMBL/GenBank/DDBJ databases">
        <authorList>
            <person name="Ye Y."/>
        </authorList>
    </citation>
    <scope>NUCLEOTIDE SEQUENCE [LARGE SCALE GENOMIC DNA]</scope>
    <source>
        <strain evidence="3">H14(2018)</strain>
    </source>
</reference>
<dbReference type="InterPro" id="IPR038765">
    <property type="entry name" value="Papain-like_cys_pep_sf"/>
</dbReference>
<dbReference type="AlphaFoldDB" id="A0A6N3K6E9"/>
<sequence length="325" mass="37295">MTAAVRTPAAGLDRMLATYRRHTPMTEPGPHAEALRRLPADVPALVEVIGGLFAHYELDPPAAGWKPGPDRLAEVDLRTTRRMLDRVLALDPAPLTRARPLHRRWLGVCRDASLLLCAVLREQGVPARLRYGTAHHLYVPYRPMHDHVVVEYWSAGEGRWRYADGRMYRTARDTFQLPDHYRDDVPESVFLTGARAWRRAQEGERAALRLSGLMLNADAGRWQARNLFLYDLAALAGWEPLMWDAWGYIRRARPQSRPRGFLQYRKLGRLAALDDRDPEQWRELLRRYRATRLVRVPARVLSCSPVNGRRVVAAPPARRTPDDRD</sequence>
<dbReference type="SUPFAM" id="SSF54001">
    <property type="entry name" value="Cysteine proteinases"/>
    <property type="match status" value="1"/>
</dbReference>
<organism evidence="2 3">
    <name type="scientific">Micromonospora aurantiaca</name>
    <name type="common">nom. illeg.</name>
    <dbReference type="NCBI Taxonomy" id="47850"/>
    <lineage>
        <taxon>Bacteria</taxon>
        <taxon>Bacillati</taxon>
        <taxon>Actinomycetota</taxon>
        <taxon>Actinomycetes</taxon>
        <taxon>Micromonosporales</taxon>
        <taxon>Micromonosporaceae</taxon>
        <taxon>Micromonospora</taxon>
    </lineage>
</organism>
<evidence type="ECO:0000259" key="1">
    <source>
        <dbReference type="Pfam" id="PF01841"/>
    </source>
</evidence>
<reference evidence="2 3" key="2">
    <citation type="submission" date="2018-08" db="EMBL/GenBank/DDBJ databases">
        <title>Streptomyces kandeliansis sp. nov., an endophytic bacterium isolated from mangrove plant.</title>
        <authorList>
            <person name="Wang R."/>
        </authorList>
    </citation>
    <scope>NUCLEOTIDE SEQUENCE [LARGE SCALE GENOMIC DNA]</scope>
    <source>
        <strain evidence="3">H14(2018)</strain>
    </source>
</reference>
<dbReference type="Gene3D" id="3.10.620.30">
    <property type="match status" value="1"/>
</dbReference>
<dbReference type="Pfam" id="PF01841">
    <property type="entry name" value="Transglut_core"/>
    <property type="match status" value="1"/>
</dbReference>
<accession>A0A6N3K6E9</accession>
<gene>
    <name evidence="2" type="ORF">DVH21_26890</name>
</gene>
<evidence type="ECO:0000313" key="2">
    <source>
        <dbReference type="EMBL" id="AXH93280.1"/>
    </source>
</evidence>
<name>A0A6N3K6E9_9ACTN</name>
<feature type="domain" description="Transglutaminase-like" evidence="1">
    <location>
        <begin position="101"/>
        <end position="164"/>
    </location>
</feature>
<evidence type="ECO:0000313" key="3">
    <source>
        <dbReference type="Proteomes" id="UP000253958"/>
    </source>
</evidence>
<protein>
    <submittedName>
        <fullName evidence="2">Transglutaminase</fullName>
    </submittedName>
</protein>
<proteinExistence type="predicted"/>
<dbReference type="RefSeq" id="WP_071094428.1">
    <property type="nucleotide sequence ID" value="NZ_CBDRLW010000008.1"/>
</dbReference>